<reference evidence="10" key="1">
    <citation type="submission" date="2020-03" db="EMBL/GenBank/DDBJ databases">
        <title>Long-read based genome assembly of a Labrador retriever dog.</title>
        <authorList>
            <person name="Eory L."/>
            <person name="Zhang W."/>
            <person name="Schoenebeck J."/>
        </authorList>
    </citation>
    <scope>NUCLEOTIDE SEQUENCE [LARGE SCALE GENOMIC DNA]</scope>
    <source>
        <strain evidence="10">Labrador retriever</strain>
    </source>
</reference>
<accession>A0A8I3MLK4</accession>
<dbReference type="PRINTS" id="PR01731">
    <property type="entry name" value="LYMPHOTACTIN"/>
</dbReference>
<dbReference type="GO" id="GO:0006955">
    <property type="term" value="P:immune response"/>
    <property type="evidence" value="ECO:0007669"/>
    <property type="project" value="InterPro"/>
</dbReference>
<evidence type="ECO:0000256" key="8">
    <source>
        <dbReference type="SAM" id="MobiDB-lite"/>
    </source>
</evidence>
<dbReference type="InterPro" id="IPR008105">
    <property type="entry name" value="Chemokine_XCL1/XCL2"/>
</dbReference>
<name>A0A8I3MLK4_CANLF</name>
<dbReference type="PANTHER" id="PTHR12015:SF101">
    <property type="entry name" value="CYTOKINE SCM-1 BETA-RELATED"/>
    <property type="match status" value="1"/>
</dbReference>
<dbReference type="AlphaFoldDB" id="A0A8I3MLK4"/>
<dbReference type="GeneTree" id="ENSGT00940000160000"/>
<dbReference type="CDD" id="cd00271">
    <property type="entry name" value="Chemokine_C"/>
    <property type="match status" value="1"/>
</dbReference>
<evidence type="ECO:0000256" key="1">
    <source>
        <dbReference type="ARBA" id="ARBA00004613"/>
    </source>
</evidence>
<keyword evidence="5" id="KW-0964">Secreted</keyword>
<dbReference type="FunFam" id="2.40.50.40:FF:000023">
    <property type="entry name" value="Lymphotactin isoform X1"/>
    <property type="match status" value="1"/>
</dbReference>
<keyword evidence="11" id="KW-1185">Reference proteome</keyword>
<evidence type="ECO:0000256" key="6">
    <source>
        <dbReference type="ARBA" id="ARBA00022729"/>
    </source>
</evidence>
<protein>
    <submittedName>
        <fullName evidence="10">T-box transcription factor 19</fullName>
    </submittedName>
</protein>
<sequence>MQMRRLTRRISSKPMCKIYHAKIWPWCFITCKEMSGKTGGVCKAWQAAQASFTKGYPGALMTGNISSPTKAYNVQKKARCTVLKSPALKPCVHNGNEILIRVRKCHFTLYEARQQHQGAGTFCPCTVEHDNQLCVPEQESHVGPWRRATDAVSIAVEAGMWRAALLSRTSTMRSLLLALFGICFLTEFIVEGVGSEVLERSICMSLTTKRLPVKSIKTYTIKEGSMRAVIFITRRGFKFCADPQADWVKKAVESVDKSTRRNMKQTKPTGAQLSTNTAVTLTT</sequence>
<gene>
    <name evidence="10" type="primary">TBX19</name>
</gene>
<dbReference type="GO" id="GO:0005615">
    <property type="term" value="C:extracellular space"/>
    <property type="evidence" value="ECO:0007669"/>
    <property type="project" value="UniProtKB-KW"/>
</dbReference>
<evidence type="ECO:0000256" key="3">
    <source>
        <dbReference type="ARBA" id="ARBA00022500"/>
    </source>
</evidence>
<feature type="domain" description="Chemokine interleukin-8-like" evidence="9">
    <location>
        <begin position="199"/>
        <end position="255"/>
    </location>
</feature>
<dbReference type="InterPro" id="IPR001811">
    <property type="entry name" value="Chemokine_IL8-like_dom"/>
</dbReference>
<evidence type="ECO:0000256" key="7">
    <source>
        <dbReference type="ARBA" id="ARBA00023157"/>
    </source>
</evidence>
<feature type="region of interest" description="Disordered" evidence="8">
    <location>
        <begin position="258"/>
        <end position="283"/>
    </location>
</feature>
<dbReference type="PANTHER" id="PTHR12015">
    <property type="entry name" value="SMALL INDUCIBLE CYTOKINE A"/>
    <property type="match status" value="1"/>
</dbReference>
<keyword evidence="7" id="KW-1015">Disulfide bond</keyword>
<dbReference type="Ensembl" id="ENSCAFT00845004702.1">
    <property type="protein sequence ID" value="ENSCAFP00845003756.1"/>
    <property type="gene ID" value="ENSCAFG00845002647.1"/>
</dbReference>
<dbReference type="Pfam" id="PF00048">
    <property type="entry name" value="IL8"/>
    <property type="match status" value="1"/>
</dbReference>
<evidence type="ECO:0000256" key="4">
    <source>
        <dbReference type="ARBA" id="ARBA00022514"/>
    </source>
</evidence>
<reference evidence="10" key="3">
    <citation type="submission" date="2025-09" db="UniProtKB">
        <authorList>
            <consortium name="Ensembl"/>
        </authorList>
    </citation>
    <scope>IDENTIFICATION</scope>
    <source>
        <strain evidence="10">Boxer</strain>
    </source>
</reference>
<comment type="subcellular location">
    <subcellularLocation>
        <location evidence="1">Secreted</location>
    </subcellularLocation>
</comment>
<evidence type="ECO:0000259" key="9">
    <source>
        <dbReference type="SMART" id="SM00199"/>
    </source>
</evidence>
<dbReference type="InterPro" id="IPR036048">
    <property type="entry name" value="Interleukin_8-like_sf"/>
</dbReference>
<evidence type="ECO:0000313" key="10">
    <source>
        <dbReference type="Ensembl" id="ENSCAFP00845003756.1"/>
    </source>
</evidence>
<evidence type="ECO:0000256" key="2">
    <source>
        <dbReference type="ARBA" id="ARBA00006894"/>
    </source>
</evidence>
<organism evidence="10 11">
    <name type="scientific">Canis lupus familiaris</name>
    <name type="common">Dog</name>
    <name type="synonym">Canis familiaris</name>
    <dbReference type="NCBI Taxonomy" id="9615"/>
    <lineage>
        <taxon>Eukaryota</taxon>
        <taxon>Metazoa</taxon>
        <taxon>Chordata</taxon>
        <taxon>Craniata</taxon>
        <taxon>Vertebrata</taxon>
        <taxon>Euteleostomi</taxon>
        <taxon>Mammalia</taxon>
        <taxon>Eutheria</taxon>
        <taxon>Laurasiatheria</taxon>
        <taxon>Carnivora</taxon>
        <taxon>Caniformia</taxon>
        <taxon>Canidae</taxon>
        <taxon>Canis</taxon>
    </lineage>
</organism>
<keyword evidence="6" id="KW-0732">Signal</keyword>
<dbReference type="GO" id="GO:0008009">
    <property type="term" value="F:chemokine activity"/>
    <property type="evidence" value="ECO:0007669"/>
    <property type="project" value="InterPro"/>
</dbReference>
<dbReference type="Proteomes" id="UP000805418">
    <property type="component" value="Chromosome 7"/>
</dbReference>
<reference evidence="10" key="2">
    <citation type="submission" date="2025-08" db="UniProtKB">
        <authorList>
            <consortium name="Ensembl"/>
        </authorList>
    </citation>
    <scope>IDENTIFICATION</scope>
    <source>
        <strain evidence="10">Boxer</strain>
    </source>
</reference>
<evidence type="ECO:0000313" key="11">
    <source>
        <dbReference type="Proteomes" id="UP000805418"/>
    </source>
</evidence>
<dbReference type="Gene3D" id="2.40.50.40">
    <property type="match status" value="1"/>
</dbReference>
<evidence type="ECO:0000256" key="5">
    <source>
        <dbReference type="ARBA" id="ARBA00022525"/>
    </source>
</evidence>
<comment type="similarity">
    <text evidence="2">Belongs to the intercrine gamma family.</text>
</comment>
<proteinExistence type="inferred from homology"/>
<dbReference type="InterPro" id="IPR039809">
    <property type="entry name" value="Chemokine_b/g/d"/>
</dbReference>
<keyword evidence="3" id="KW-0145">Chemotaxis</keyword>
<keyword evidence="4" id="KW-0202">Cytokine</keyword>
<dbReference type="SMART" id="SM00199">
    <property type="entry name" value="SCY"/>
    <property type="match status" value="1"/>
</dbReference>
<feature type="compositionally biased region" description="Polar residues" evidence="8">
    <location>
        <begin position="265"/>
        <end position="283"/>
    </location>
</feature>
<dbReference type="SUPFAM" id="SSF54117">
    <property type="entry name" value="Interleukin 8-like chemokines"/>
    <property type="match status" value="1"/>
</dbReference>